<dbReference type="GO" id="GO:0017109">
    <property type="term" value="C:glutamate-cysteine ligase complex"/>
    <property type="evidence" value="ECO:0007669"/>
    <property type="project" value="TreeGrafter"/>
</dbReference>
<keyword evidence="4" id="KW-1185">Reference proteome</keyword>
<accession>A0A075B2T7</accession>
<dbReference type="PANTHER" id="PTHR13295">
    <property type="entry name" value="GLUTAMATE CYSTEINE LIGASE REGULATORY SUBUNIT"/>
    <property type="match status" value="1"/>
</dbReference>
<dbReference type="GO" id="GO:0030234">
    <property type="term" value="F:enzyme regulator activity"/>
    <property type="evidence" value="ECO:0007669"/>
    <property type="project" value="TreeGrafter"/>
</dbReference>
<evidence type="ECO:0000313" key="4">
    <source>
        <dbReference type="Proteomes" id="UP000030755"/>
    </source>
</evidence>
<reference evidence="5" key="2">
    <citation type="journal article" date="2018" name="Nat. Microbiol.">
        <title>Leveraging single-cell genomics to expand the fungal tree of life.</title>
        <authorList>
            <person name="Ahrendt S.R."/>
            <person name="Quandt C.A."/>
            <person name="Ciobanu D."/>
            <person name="Clum A."/>
            <person name="Salamov A."/>
            <person name="Andreopoulos B."/>
            <person name="Cheng J.F."/>
            <person name="Woyke T."/>
            <person name="Pelin A."/>
            <person name="Henrissat B."/>
            <person name="Reynolds N.K."/>
            <person name="Benny G.L."/>
            <person name="Smith M.E."/>
            <person name="James T.Y."/>
            <person name="Grigoriev I.V."/>
        </authorList>
    </citation>
    <scope>NUCLEOTIDE SEQUENCE [LARGE SCALE GENOMIC DNA]</scope>
    <source>
        <strain evidence="5">CSF55</strain>
    </source>
</reference>
<dbReference type="GO" id="GO:0006750">
    <property type="term" value="P:glutathione biosynthetic process"/>
    <property type="evidence" value="ECO:0007669"/>
    <property type="project" value="InterPro"/>
</dbReference>
<evidence type="ECO:0000313" key="2">
    <source>
        <dbReference type="EMBL" id="EPZ36649.1"/>
    </source>
</evidence>
<dbReference type="Proteomes" id="UP000281549">
    <property type="component" value="Unassembled WGS sequence"/>
</dbReference>
<feature type="compositionally biased region" description="Polar residues" evidence="1">
    <location>
        <begin position="1"/>
        <end position="10"/>
    </location>
</feature>
<dbReference type="PANTHER" id="PTHR13295:SF4">
    <property type="entry name" value="GLUTAMATE--CYSTEINE LIGASE REGULATORY SUBUNIT"/>
    <property type="match status" value="1"/>
</dbReference>
<evidence type="ECO:0000313" key="3">
    <source>
        <dbReference type="EMBL" id="RKP21968.1"/>
    </source>
</evidence>
<proteinExistence type="predicted"/>
<sequence length="252" mass="29194">MSLLISTGNVMKTGRYRRPSEENSANSPDNETKIERKRNSLNHLSAYHALKDTLERRPVLELDSETCTKCLFDQSHMYYIDPLHRNDFSVNAKLYVNMRNAVKKEDIEFIIKFIDEKLGIQYFDQLTLAFVNKEKEKFNENLYYKNYAVIKIIISDLGVCDLELEGLKSFVHKVKPVSNQITLQSKCEMPTDLLNFAKSVVEILSDADFHHLLKMHGLEENDKESSPLCVLRYSIFEKTVSVTHLVSFAVFK</sequence>
<reference evidence="3" key="3">
    <citation type="submission" date="2018-08" db="EMBL/GenBank/DDBJ databases">
        <title>Leveraging single-cell genomics to expand the Fungal Tree of Life.</title>
        <authorList>
            <consortium name="DOE Joint Genome Institute"/>
            <person name="Ahrendt S.R."/>
            <person name="Quandt C.A."/>
            <person name="Ciobanu D."/>
            <person name="Clum A."/>
            <person name="Salamov A."/>
            <person name="Andreopoulos B."/>
            <person name="Cheng J.-F."/>
            <person name="Woyke T."/>
            <person name="Pelin A."/>
            <person name="Henrissat B."/>
            <person name="Reynolds N."/>
            <person name="Benny G.L."/>
            <person name="Smith M.E."/>
            <person name="James T.Y."/>
            <person name="Grigoriev I.V."/>
        </authorList>
    </citation>
    <scope>NUCLEOTIDE SEQUENCE</scope>
    <source>
        <strain evidence="3">CSF55</strain>
    </source>
</reference>
<dbReference type="STRING" id="988480.A0A075B2T7"/>
<reference evidence="2 4" key="1">
    <citation type="journal article" date="2013" name="Curr. Biol.">
        <title>Shared signatures of parasitism and phylogenomics unite Cryptomycota and microsporidia.</title>
        <authorList>
            <person name="James T.Y."/>
            <person name="Pelin A."/>
            <person name="Bonen L."/>
            <person name="Ahrendt S."/>
            <person name="Sain D."/>
            <person name="Corradi N."/>
            <person name="Stajich J.E."/>
        </authorList>
    </citation>
    <scope>NUCLEOTIDE SEQUENCE [LARGE SCALE GENOMIC DNA]</scope>
    <source>
        <strain evidence="2">CSF55</strain>
        <strain evidence="2">CSF55</strain>
    </source>
</reference>
<dbReference type="Proteomes" id="UP000030755">
    <property type="component" value="Unassembled WGS sequence"/>
</dbReference>
<dbReference type="OrthoDB" id="5596051at2759"/>
<evidence type="ECO:0000313" key="5">
    <source>
        <dbReference type="Proteomes" id="UP000281549"/>
    </source>
</evidence>
<dbReference type="GO" id="GO:0035226">
    <property type="term" value="F:glutamate-cysteine ligase catalytic subunit binding"/>
    <property type="evidence" value="ECO:0007669"/>
    <property type="project" value="InterPro"/>
</dbReference>
<name>A0A075B2T7_ROZAC</name>
<dbReference type="HOGENOM" id="CLU_1103301_0_0_1"/>
<gene>
    <name evidence="2" type="ORF">O9G_005093</name>
    <name evidence="3" type="ORF">ROZALSC1DRAFT_26653</name>
</gene>
<evidence type="ECO:0000256" key="1">
    <source>
        <dbReference type="SAM" id="MobiDB-lite"/>
    </source>
</evidence>
<organism evidence="2 4">
    <name type="scientific">Rozella allomycis (strain CSF55)</name>
    <dbReference type="NCBI Taxonomy" id="988480"/>
    <lineage>
        <taxon>Eukaryota</taxon>
        <taxon>Fungi</taxon>
        <taxon>Fungi incertae sedis</taxon>
        <taxon>Cryptomycota</taxon>
        <taxon>Cryptomycota incertae sedis</taxon>
        <taxon>Rozella</taxon>
    </lineage>
</organism>
<dbReference type="InterPro" id="IPR032963">
    <property type="entry name" value="Gclm"/>
</dbReference>
<dbReference type="AlphaFoldDB" id="A0A075B2T7"/>
<protein>
    <submittedName>
        <fullName evidence="2">Uncharacterized protein</fullName>
    </submittedName>
</protein>
<feature type="region of interest" description="Disordered" evidence="1">
    <location>
        <begin position="1"/>
        <end position="32"/>
    </location>
</feature>
<dbReference type="EMBL" id="KE560505">
    <property type="protein sequence ID" value="EPZ36649.1"/>
    <property type="molecule type" value="Genomic_DNA"/>
</dbReference>
<dbReference type="EMBL" id="ML004917">
    <property type="protein sequence ID" value="RKP21968.1"/>
    <property type="molecule type" value="Genomic_DNA"/>
</dbReference>